<reference evidence="28" key="3">
    <citation type="submission" date="2025-09" db="UniProtKB">
        <authorList>
            <consortium name="Ensembl"/>
        </authorList>
    </citation>
    <scope>IDENTIFICATION</scope>
    <source>
        <strain evidence="28">broiler</strain>
    </source>
</reference>
<dbReference type="GO" id="GO:0009888">
    <property type="term" value="P:tissue development"/>
    <property type="evidence" value="ECO:0007669"/>
    <property type="project" value="UniProtKB-ARBA"/>
</dbReference>
<feature type="domain" description="Protein kinase" evidence="26">
    <location>
        <begin position="609"/>
        <end position="904"/>
    </location>
</feature>
<evidence type="ECO:0000256" key="19">
    <source>
        <dbReference type="ARBA" id="ARBA00023211"/>
    </source>
</evidence>
<dbReference type="SUPFAM" id="SSF56112">
    <property type="entry name" value="Protein kinase-like (PK-like)"/>
    <property type="match status" value="1"/>
</dbReference>
<dbReference type="AlphaFoldDB" id="A0A8V0ZUS7"/>
<feature type="transmembrane region" description="Helical" evidence="25">
    <location>
        <begin position="530"/>
        <end position="553"/>
    </location>
</feature>
<dbReference type="GO" id="GO:0046872">
    <property type="term" value="F:metal ion binding"/>
    <property type="evidence" value="ECO:0007669"/>
    <property type="project" value="UniProtKB-KW"/>
</dbReference>
<dbReference type="SUPFAM" id="SSF48403">
    <property type="entry name" value="Ankyrin repeat"/>
    <property type="match status" value="1"/>
</dbReference>
<dbReference type="PROSITE" id="PS00107">
    <property type="entry name" value="PROTEIN_KINASE_ATP"/>
    <property type="match status" value="1"/>
</dbReference>
<evidence type="ECO:0000256" key="11">
    <source>
        <dbReference type="ARBA" id="ARBA00022741"/>
    </source>
</evidence>
<feature type="compositionally biased region" description="Acidic residues" evidence="24">
    <location>
        <begin position="15"/>
        <end position="26"/>
    </location>
</feature>
<keyword evidence="13 23" id="KW-0067">ATP-binding</keyword>
<keyword evidence="19" id="KW-0464">Manganese</keyword>
<dbReference type="PROSITE" id="PS50297">
    <property type="entry name" value="ANK_REP_REGION"/>
    <property type="match status" value="2"/>
</dbReference>
<dbReference type="InterPro" id="IPR000719">
    <property type="entry name" value="Prot_kinase_dom"/>
</dbReference>
<dbReference type="GO" id="GO:0005025">
    <property type="term" value="F:transforming growth factor beta receptor activity, type I"/>
    <property type="evidence" value="ECO:0000318"/>
    <property type="project" value="GO_Central"/>
</dbReference>
<evidence type="ECO:0000256" key="5">
    <source>
        <dbReference type="ARBA" id="ARBA00012401"/>
    </source>
</evidence>
<protein>
    <recommendedName>
        <fullName evidence="5">receptor protein serine/threonine kinase</fullName>
        <ecNumber evidence="5">2.7.11.30</ecNumber>
    </recommendedName>
</protein>
<keyword evidence="18" id="KW-0325">Glycoprotein</keyword>
<evidence type="ECO:0000256" key="6">
    <source>
        <dbReference type="ARBA" id="ARBA00022527"/>
    </source>
</evidence>
<dbReference type="PANTHER" id="PTHR23255">
    <property type="entry name" value="TRANSFORMING GROWTH FACTOR-BETA RECEPTOR TYPE I AND II"/>
    <property type="match status" value="1"/>
</dbReference>
<keyword evidence="22" id="KW-0040">ANK repeat</keyword>
<comment type="subcellular location">
    <subcellularLocation>
        <location evidence="3">Membrane</location>
        <topology evidence="3">Single-pass type I membrane protein</topology>
    </subcellularLocation>
</comment>
<keyword evidence="14" id="KW-0460">Magnesium</keyword>
<sequence length="910" mass="101205">MSSAEQSAAASDPELYYEDEEDEDDSSAGSEPSDSSSICSDDSVYPSSEPPHGVGGSGELSLYQCCVRNDAQLLRERLRCGVGRGEATELDINGRNGLMVACCQGFVDIVPLLQHCPYVDVNQQDKEGNTALMMAAQAGHITIVNYLLNYFPALDVERRDARGLTALMKAAVQGRHDCVTALLLAGADLHAVDPIKGKTARDWAAFTGRFETTVRIRTLLRRPRAEQFGTHYLPEWPALAGLVAKALSPKSRSQRLLEKIHSLFTFRIPRDPEEDGVLDHMVRMTTSLASPFVTTACRTVCPDSPPEVGKRRLSVAEILQEHVPEPGTGMASCNGQLEGHGQQVGNGQVALDQAVVQMAPRRHRLLGFLPRLLRANCIFPGERVPRIKLSKAGSPPACRRERRPRGRDKALLQPPKWRKMPPRAHGGAVLVLLSLSLGLAADELQCACDMPHCPAPTCTGKVCFVSKRREAGKVTQHKGCFSDHLLENCRPYVMEHFGTRCCNASMCNAELEIYLRGEEALGESPSLSNLLLLIFIPLLTLLVLAALTILFFWKLAQHRRKRLLLFKHSDLGDTDLMLKASMDLLNDDCTTGSGSGLPFLVQRTVARQISLVECVGKGRYGEVWRGVWHGENVAVKIFSSRDEQSWFRETEIYNTVLLRHDNILGFIASDMTSRNSSTQLWLITHYHENGSLYDYLQRTTLDVETCLGLAASIICGLVHLHVEIFGTQGKPAIAHRDLKSRNILVKSNRQCCIADLGLAVMHSQGSDYLDIGHNPRVGTKRYMAPEVLSEQIRTDCFESYKKTDIWAYGLVLWEITRRTAVNGIVEEYRPPFFDAVPSDPSFEDMKKVVCVEQRTPAVPNRLFSDPALRALPGLMKECWYQSPAARLTALRIKKSLQKLQHSLHDPKEER</sequence>
<evidence type="ECO:0000256" key="9">
    <source>
        <dbReference type="ARBA" id="ARBA00022723"/>
    </source>
</evidence>
<dbReference type="Gene3D" id="1.25.40.20">
    <property type="entry name" value="Ankyrin repeat-containing domain"/>
    <property type="match status" value="1"/>
</dbReference>
<organism evidence="28 29">
    <name type="scientific">Gallus gallus</name>
    <name type="common">Chicken</name>
    <dbReference type="NCBI Taxonomy" id="9031"/>
    <lineage>
        <taxon>Eukaryota</taxon>
        <taxon>Metazoa</taxon>
        <taxon>Chordata</taxon>
        <taxon>Craniata</taxon>
        <taxon>Vertebrata</taxon>
        <taxon>Euteleostomi</taxon>
        <taxon>Archelosauria</taxon>
        <taxon>Archosauria</taxon>
        <taxon>Dinosauria</taxon>
        <taxon>Saurischia</taxon>
        <taxon>Theropoda</taxon>
        <taxon>Coelurosauria</taxon>
        <taxon>Aves</taxon>
        <taxon>Neognathae</taxon>
        <taxon>Galloanserae</taxon>
        <taxon>Galliformes</taxon>
        <taxon>Phasianidae</taxon>
        <taxon>Phasianinae</taxon>
        <taxon>Gallus</taxon>
    </lineage>
</organism>
<dbReference type="PROSITE" id="PS50011">
    <property type="entry name" value="PROTEIN_KINASE_DOM"/>
    <property type="match status" value="1"/>
</dbReference>
<dbReference type="CDD" id="cd14142">
    <property type="entry name" value="STKc_ACVR1_ALK1"/>
    <property type="match status" value="1"/>
</dbReference>
<dbReference type="GO" id="GO:0005886">
    <property type="term" value="C:plasma membrane"/>
    <property type="evidence" value="ECO:0000318"/>
    <property type="project" value="GO_Central"/>
</dbReference>
<dbReference type="GO" id="GO:0001525">
    <property type="term" value="P:angiogenesis"/>
    <property type="evidence" value="ECO:0000318"/>
    <property type="project" value="GO_Central"/>
</dbReference>
<dbReference type="InterPro" id="IPR002110">
    <property type="entry name" value="Ankyrin_rpt"/>
</dbReference>
<gene>
    <name evidence="28" type="primary">ACVRL1</name>
</gene>
<reference evidence="28" key="2">
    <citation type="submission" date="2025-08" db="UniProtKB">
        <authorList>
            <consortium name="Ensembl"/>
        </authorList>
    </citation>
    <scope>IDENTIFICATION</scope>
    <source>
        <strain evidence="28">broiler</strain>
    </source>
</reference>
<dbReference type="InterPro" id="IPR017441">
    <property type="entry name" value="Protein_kinase_ATP_BS"/>
</dbReference>
<evidence type="ECO:0000256" key="23">
    <source>
        <dbReference type="PROSITE-ProRule" id="PRU10141"/>
    </source>
</evidence>
<evidence type="ECO:0000256" key="1">
    <source>
        <dbReference type="ARBA" id="ARBA00001936"/>
    </source>
</evidence>
<evidence type="ECO:0000256" key="13">
    <source>
        <dbReference type="ARBA" id="ARBA00022840"/>
    </source>
</evidence>
<dbReference type="Gene3D" id="3.30.200.20">
    <property type="entry name" value="Phosphorylase Kinase, domain 1"/>
    <property type="match status" value="1"/>
</dbReference>
<evidence type="ECO:0000256" key="21">
    <source>
        <dbReference type="ARBA" id="ARBA00048773"/>
    </source>
</evidence>
<dbReference type="GO" id="GO:0007507">
    <property type="term" value="P:heart development"/>
    <property type="evidence" value="ECO:0000318"/>
    <property type="project" value="GO_Central"/>
</dbReference>
<dbReference type="SMART" id="SM00467">
    <property type="entry name" value="GS"/>
    <property type="match status" value="1"/>
</dbReference>
<dbReference type="FunFam" id="1.10.510.10:FF:000018">
    <property type="entry name" value="Receptor protein serine/threonine kinase"/>
    <property type="match status" value="1"/>
</dbReference>
<dbReference type="PANTHER" id="PTHR23255:SF66">
    <property type="entry name" value="SERINE_THREONINE-PROTEIN KINASE RECEPTOR R3"/>
    <property type="match status" value="1"/>
</dbReference>
<dbReference type="PROSITE" id="PS50088">
    <property type="entry name" value="ANK_REPEAT"/>
    <property type="match status" value="2"/>
</dbReference>
<keyword evidence="16 25" id="KW-0472">Membrane</keyword>
<comment type="similarity">
    <text evidence="4">Belongs to the protein kinase superfamily. TKL Ser/Thr protein kinase family. TGFB receptor subfamily.</text>
</comment>
<evidence type="ECO:0000256" key="3">
    <source>
        <dbReference type="ARBA" id="ARBA00004479"/>
    </source>
</evidence>
<evidence type="ECO:0000256" key="8">
    <source>
        <dbReference type="ARBA" id="ARBA00022692"/>
    </source>
</evidence>
<keyword evidence="15 25" id="KW-1133">Transmembrane helix</keyword>
<feature type="repeat" description="ANK" evidence="22">
    <location>
        <begin position="162"/>
        <end position="194"/>
    </location>
</feature>
<dbReference type="GO" id="GO:0030509">
    <property type="term" value="P:BMP signaling pathway"/>
    <property type="evidence" value="ECO:0000318"/>
    <property type="project" value="GO_Central"/>
</dbReference>
<keyword evidence="11 23" id="KW-0547">Nucleotide-binding</keyword>
<evidence type="ECO:0000256" key="15">
    <source>
        <dbReference type="ARBA" id="ARBA00022989"/>
    </source>
</evidence>
<dbReference type="Ensembl" id="ENSGALT00010054058.1">
    <property type="protein sequence ID" value="ENSGALP00010032589.1"/>
    <property type="gene ID" value="ENSGALG00010022215.1"/>
</dbReference>
<evidence type="ECO:0000256" key="24">
    <source>
        <dbReference type="SAM" id="MobiDB-lite"/>
    </source>
</evidence>
<dbReference type="Pfam" id="PF12796">
    <property type="entry name" value="Ank_2"/>
    <property type="match status" value="1"/>
</dbReference>
<keyword evidence="7" id="KW-0808">Transferase</keyword>
<evidence type="ECO:0000256" key="18">
    <source>
        <dbReference type="ARBA" id="ARBA00023180"/>
    </source>
</evidence>
<keyword evidence="8 25" id="KW-0812">Transmembrane</keyword>
<dbReference type="PROSITE" id="PS00108">
    <property type="entry name" value="PROTEIN_KINASE_ST"/>
    <property type="match status" value="1"/>
</dbReference>
<evidence type="ECO:0000256" key="14">
    <source>
        <dbReference type="ARBA" id="ARBA00022842"/>
    </source>
</evidence>
<keyword evidence="12" id="KW-0418">Kinase</keyword>
<dbReference type="SMART" id="SM00248">
    <property type="entry name" value="ANK"/>
    <property type="match status" value="3"/>
</dbReference>
<evidence type="ECO:0000313" key="28">
    <source>
        <dbReference type="Ensembl" id="ENSGALP00010032589.1"/>
    </source>
</evidence>
<dbReference type="OrthoDB" id="69842at2759"/>
<dbReference type="PROSITE" id="PS51256">
    <property type="entry name" value="GS"/>
    <property type="match status" value="1"/>
</dbReference>
<dbReference type="EC" id="2.7.11.30" evidence="5"/>
<dbReference type="InterPro" id="IPR001245">
    <property type="entry name" value="Ser-Thr/Tyr_kinase_cat_dom"/>
</dbReference>
<dbReference type="InterPro" id="IPR003605">
    <property type="entry name" value="GS_dom"/>
</dbReference>
<dbReference type="Pfam" id="PF08515">
    <property type="entry name" value="TGF_beta_GS"/>
    <property type="match status" value="1"/>
</dbReference>
<dbReference type="InterPro" id="IPR008271">
    <property type="entry name" value="Ser/Thr_kinase_AS"/>
</dbReference>
<dbReference type="Gene3D" id="1.10.510.10">
    <property type="entry name" value="Transferase(Phosphotransferase) domain 1"/>
    <property type="match status" value="1"/>
</dbReference>
<dbReference type="GO" id="GO:0005524">
    <property type="term" value="F:ATP binding"/>
    <property type="evidence" value="ECO:0007669"/>
    <property type="project" value="UniProtKB-UniRule"/>
</dbReference>
<evidence type="ECO:0000259" key="26">
    <source>
        <dbReference type="PROSITE" id="PS50011"/>
    </source>
</evidence>
<comment type="catalytic activity">
    <reaction evidence="21">
        <text>L-threonyl-[receptor-protein] + ATP = O-phospho-L-threonyl-[receptor-protein] + ADP + H(+)</text>
        <dbReference type="Rhea" id="RHEA:44880"/>
        <dbReference type="Rhea" id="RHEA-COMP:11024"/>
        <dbReference type="Rhea" id="RHEA-COMP:11025"/>
        <dbReference type="ChEBI" id="CHEBI:15378"/>
        <dbReference type="ChEBI" id="CHEBI:30013"/>
        <dbReference type="ChEBI" id="CHEBI:30616"/>
        <dbReference type="ChEBI" id="CHEBI:61977"/>
        <dbReference type="ChEBI" id="CHEBI:456216"/>
        <dbReference type="EC" id="2.7.11.30"/>
    </reaction>
</comment>
<reference evidence="28" key="1">
    <citation type="submission" date="2020-11" db="EMBL/GenBank/DDBJ databases">
        <title>Gallus gallus (Chicken) genome, bGalGal1, GRCg7b, maternal haplotype autosomes + Z &amp; W.</title>
        <authorList>
            <person name="Warren W."/>
            <person name="Formenti G."/>
            <person name="Fedrigo O."/>
            <person name="Haase B."/>
            <person name="Mountcastle J."/>
            <person name="Balacco J."/>
            <person name="Tracey A."/>
            <person name="Schneider V."/>
            <person name="Okimoto R."/>
            <person name="Cheng H."/>
            <person name="Hawken R."/>
            <person name="Howe K."/>
            <person name="Jarvis E.D."/>
        </authorList>
    </citation>
    <scope>NUCLEOTIDE SEQUENCE [LARGE SCALE GENOMIC DNA]</scope>
    <source>
        <strain evidence="28">Broiler</strain>
    </source>
</reference>
<comment type="cofactor">
    <cofactor evidence="1">
        <name>Mn(2+)</name>
        <dbReference type="ChEBI" id="CHEBI:29035"/>
    </cofactor>
</comment>
<evidence type="ECO:0000256" key="25">
    <source>
        <dbReference type="SAM" id="Phobius"/>
    </source>
</evidence>
<dbReference type="FunFam" id="2.10.60.10:FF:000057">
    <property type="entry name" value="Receptor protein serine/threonine kinase"/>
    <property type="match status" value="1"/>
</dbReference>
<dbReference type="GeneTree" id="ENSGT00940000164733"/>
<evidence type="ECO:0000259" key="27">
    <source>
        <dbReference type="PROSITE" id="PS51256"/>
    </source>
</evidence>
<evidence type="ECO:0000256" key="10">
    <source>
        <dbReference type="ARBA" id="ARBA00022729"/>
    </source>
</evidence>
<dbReference type="InterPro" id="IPR045860">
    <property type="entry name" value="Snake_toxin-like_sf"/>
</dbReference>
<evidence type="ECO:0000256" key="2">
    <source>
        <dbReference type="ARBA" id="ARBA00001946"/>
    </source>
</evidence>
<dbReference type="FunCoup" id="A0A8V0ZUS7">
    <property type="interactions" value="9"/>
</dbReference>
<proteinExistence type="inferred from homology"/>
<feature type="compositionally biased region" description="Low complexity" evidence="24">
    <location>
        <begin position="27"/>
        <end position="47"/>
    </location>
</feature>
<keyword evidence="9" id="KW-0479">Metal-binding</keyword>
<feature type="region of interest" description="Disordered" evidence="24">
    <location>
        <begin position="1"/>
        <end position="56"/>
    </location>
</feature>
<evidence type="ECO:0000256" key="22">
    <source>
        <dbReference type="PROSITE-ProRule" id="PRU00023"/>
    </source>
</evidence>
<comment type="cofactor">
    <cofactor evidence="2">
        <name>Mg(2+)</name>
        <dbReference type="ChEBI" id="CHEBI:18420"/>
    </cofactor>
</comment>
<name>A0A8V0ZUS7_CHICK</name>
<evidence type="ECO:0000313" key="29">
    <source>
        <dbReference type="Proteomes" id="UP000000539"/>
    </source>
</evidence>
<dbReference type="GO" id="GO:0030154">
    <property type="term" value="P:cell differentiation"/>
    <property type="evidence" value="ECO:0000318"/>
    <property type="project" value="GO_Central"/>
</dbReference>
<feature type="domain" description="GS" evidence="27">
    <location>
        <begin position="579"/>
        <end position="608"/>
    </location>
</feature>
<dbReference type="GO" id="GO:0009953">
    <property type="term" value="P:dorsal/ventral pattern formation"/>
    <property type="evidence" value="ECO:0000318"/>
    <property type="project" value="GO_Central"/>
</dbReference>
<dbReference type="GO" id="GO:0070724">
    <property type="term" value="C:BMP receptor complex"/>
    <property type="evidence" value="ECO:0000318"/>
    <property type="project" value="GO_Central"/>
</dbReference>
<evidence type="ECO:0000256" key="7">
    <source>
        <dbReference type="ARBA" id="ARBA00022679"/>
    </source>
</evidence>
<dbReference type="InterPro" id="IPR000333">
    <property type="entry name" value="TGFB_receptor"/>
</dbReference>
<feature type="binding site" evidence="23">
    <location>
        <position position="636"/>
    </location>
    <ligand>
        <name>ATP</name>
        <dbReference type="ChEBI" id="CHEBI:30616"/>
    </ligand>
</feature>
<dbReference type="SMART" id="SM00220">
    <property type="entry name" value="S_TKc"/>
    <property type="match status" value="1"/>
</dbReference>
<dbReference type="Proteomes" id="UP000000539">
    <property type="component" value="Chromosome 34"/>
</dbReference>
<keyword evidence="6" id="KW-0723">Serine/threonine-protein kinase</keyword>
<keyword evidence="17" id="KW-0675">Receptor</keyword>
<dbReference type="GO" id="GO:0071363">
    <property type="term" value="P:cellular response to growth factor stimulus"/>
    <property type="evidence" value="ECO:0000318"/>
    <property type="project" value="GO_Central"/>
</dbReference>
<feature type="repeat" description="ANK" evidence="22">
    <location>
        <begin position="127"/>
        <end position="159"/>
    </location>
</feature>
<dbReference type="CDD" id="cd23534">
    <property type="entry name" value="TFP_LU_ECD_ALK1"/>
    <property type="match status" value="1"/>
</dbReference>
<evidence type="ECO:0000256" key="12">
    <source>
        <dbReference type="ARBA" id="ARBA00022777"/>
    </source>
</evidence>
<dbReference type="InterPro" id="IPR011009">
    <property type="entry name" value="Kinase-like_dom_sf"/>
</dbReference>
<evidence type="ECO:0000256" key="16">
    <source>
        <dbReference type="ARBA" id="ARBA00023136"/>
    </source>
</evidence>
<evidence type="ECO:0000256" key="20">
    <source>
        <dbReference type="ARBA" id="ARBA00047681"/>
    </source>
</evidence>
<accession>A0A8V0ZUS7</accession>
<dbReference type="Pfam" id="PF07714">
    <property type="entry name" value="PK_Tyr_Ser-Thr"/>
    <property type="match status" value="1"/>
</dbReference>
<comment type="catalytic activity">
    <reaction evidence="20">
        <text>L-seryl-[receptor-protein] + ATP = O-phospho-L-seryl-[receptor-protein] + ADP + H(+)</text>
        <dbReference type="Rhea" id="RHEA:18673"/>
        <dbReference type="Rhea" id="RHEA-COMP:11022"/>
        <dbReference type="Rhea" id="RHEA-COMP:11023"/>
        <dbReference type="ChEBI" id="CHEBI:15378"/>
        <dbReference type="ChEBI" id="CHEBI:29999"/>
        <dbReference type="ChEBI" id="CHEBI:30616"/>
        <dbReference type="ChEBI" id="CHEBI:83421"/>
        <dbReference type="ChEBI" id="CHEBI:456216"/>
        <dbReference type="EC" id="2.7.11.30"/>
    </reaction>
</comment>
<dbReference type="InterPro" id="IPR036770">
    <property type="entry name" value="Ankyrin_rpt-contain_sf"/>
</dbReference>
<keyword evidence="29" id="KW-1185">Reference proteome</keyword>
<dbReference type="GO" id="GO:0007179">
    <property type="term" value="P:transforming growth factor beta receptor signaling pathway"/>
    <property type="evidence" value="ECO:0000318"/>
    <property type="project" value="GO_Central"/>
</dbReference>
<keyword evidence="10" id="KW-0732">Signal</keyword>
<dbReference type="Gene3D" id="2.10.60.10">
    <property type="entry name" value="CD59"/>
    <property type="match status" value="1"/>
</dbReference>
<dbReference type="FunFam" id="3.30.200.20:FF:000064">
    <property type="entry name" value="Receptor protein serine/threonine kinase"/>
    <property type="match status" value="1"/>
</dbReference>
<evidence type="ECO:0000256" key="4">
    <source>
        <dbReference type="ARBA" id="ARBA00009605"/>
    </source>
</evidence>
<dbReference type="GO" id="GO:0046332">
    <property type="term" value="F:SMAD binding"/>
    <property type="evidence" value="ECO:0000318"/>
    <property type="project" value="GO_Central"/>
</dbReference>
<evidence type="ECO:0000256" key="17">
    <source>
        <dbReference type="ARBA" id="ARBA00023170"/>
    </source>
</evidence>